<dbReference type="Proteomes" id="UP001194696">
    <property type="component" value="Unassembled WGS sequence"/>
</dbReference>
<gene>
    <name evidence="1" type="ORF">BGZ96_002021</name>
</gene>
<reference evidence="1 2" key="1">
    <citation type="journal article" date="2020" name="Fungal Divers.">
        <title>Resolving the Mortierellaceae phylogeny through synthesis of multi-gene phylogenetics and phylogenomics.</title>
        <authorList>
            <person name="Vandepol N."/>
            <person name="Liber J."/>
            <person name="Desiro A."/>
            <person name="Na H."/>
            <person name="Kennedy M."/>
            <person name="Barry K."/>
            <person name="Grigoriev I.V."/>
            <person name="Miller A.N."/>
            <person name="O'Donnell K."/>
            <person name="Stajich J.E."/>
            <person name="Bonito G."/>
        </authorList>
    </citation>
    <scope>NUCLEOTIDE SEQUENCE [LARGE SCALE GENOMIC DNA]</scope>
    <source>
        <strain evidence="1 2">AD045</strain>
    </source>
</reference>
<keyword evidence="2" id="KW-1185">Reference proteome</keyword>
<protein>
    <recommendedName>
        <fullName evidence="3">F-box domain-containing protein</fullName>
    </recommendedName>
</protein>
<dbReference type="SUPFAM" id="SSF52047">
    <property type="entry name" value="RNI-like"/>
    <property type="match status" value="2"/>
</dbReference>
<dbReference type="InterPro" id="IPR032675">
    <property type="entry name" value="LRR_dom_sf"/>
</dbReference>
<dbReference type="EMBL" id="JAAAIM010001363">
    <property type="protein sequence ID" value="KAG0279221.1"/>
    <property type="molecule type" value="Genomic_DNA"/>
</dbReference>
<dbReference type="PANTHER" id="PTHR13318">
    <property type="entry name" value="PARTNER OF PAIRED, ISOFORM B-RELATED"/>
    <property type="match status" value="1"/>
</dbReference>
<sequence length="682" mass="78606">MFWTCQSVKKRKDTDRLTKTNALAPCNRVLAIPELRDLLYSFFPSRPATTTTRATNNDNKPKGASCMLVCRHWNRYFAPYHWSNISFKNQNHLHFAQVIQVQGYRVRKFSCSKVDKSILTTLVQHCHSLEELDLGFGEKTFWMQYDFLEQIFIDLAHTQQQQQQRYIQYQEKAGYGGYGEDQGRHGLRKVDITLNMLELRPQMLWSLCQLPHLKDLTINANGVIGDEESLKYLEDATLYLLECCPGLESFTVHYNALTVHRHPFEYRNWLKEKVETETTRGPSTPQDALARRKYVSPAATPRWSEWPSEKQDYYYERPPPQYSAKEKPKTWNLRRLVLYGFKPNTTILPQIFARCPLLEDVGIHLGWSVFDVSTWTFLAAQCPNLKTLNISGNSYHCHDFDMLSIPELLAKFPRLETLNVKDYPREDLDLQSLDSTMLTYAQEKGGEREQGHLLKSFSLQGHFSGALAKTLDILSSRSFSQLEELKIESTFTNVWCQTQTETPNMSTEGSLLDFTRSWDIVARTLVSLDLYGLQFPDRVTTVKFFQRLQEFESLRVLRVSHHHLKDLISTTSTTSTNLLTIPSPSSNANPEDLLPLPPVEFRLPHIQELLVPKKYTSSLPGQDASDLLCPTHGMLTLNDMLFLLAATPSLKTFSLARNSIQPETAAFVRRMFRHVCLDTNHE</sequence>
<organism evidence="1 2">
    <name type="scientific">Linnemannia gamsii</name>
    <dbReference type="NCBI Taxonomy" id="64522"/>
    <lineage>
        <taxon>Eukaryota</taxon>
        <taxon>Fungi</taxon>
        <taxon>Fungi incertae sedis</taxon>
        <taxon>Mucoromycota</taxon>
        <taxon>Mortierellomycotina</taxon>
        <taxon>Mortierellomycetes</taxon>
        <taxon>Mortierellales</taxon>
        <taxon>Mortierellaceae</taxon>
        <taxon>Linnemannia</taxon>
    </lineage>
</organism>
<evidence type="ECO:0000313" key="1">
    <source>
        <dbReference type="EMBL" id="KAG0279221.1"/>
    </source>
</evidence>
<evidence type="ECO:0000313" key="2">
    <source>
        <dbReference type="Proteomes" id="UP001194696"/>
    </source>
</evidence>
<proteinExistence type="predicted"/>
<name>A0ABQ7JLE8_9FUNG</name>
<dbReference type="Gene3D" id="3.80.10.10">
    <property type="entry name" value="Ribonuclease Inhibitor"/>
    <property type="match status" value="2"/>
</dbReference>
<evidence type="ECO:0008006" key="3">
    <source>
        <dbReference type="Google" id="ProtNLM"/>
    </source>
</evidence>
<accession>A0ABQ7JLE8</accession>
<comment type="caution">
    <text evidence="1">The sequence shown here is derived from an EMBL/GenBank/DDBJ whole genome shotgun (WGS) entry which is preliminary data.</text>
</comment>